<feature type="compositionally biased region" description="Basic residues" evidence="1">
    <location>
        <begin position="150"/>
        <end position="163"/>
    </location>
</feature>
<sequence length="163" mass="18204">MYERRNLAPEVFHRDVTKSEGIASRTRAVPRLKQPEYVTREARAGYSFGAEETGKEGRVDSNLEKGVVDRLQFWRFCGSPRGGTSAPGRSLQLAASRVNERRPCTGRRVVAAEKRGPAAPSRATATPGDHRRPGAKQSGRHGVVRVSRSLARKGQRRRRRAWD</sequence>
<name>A0A8T0SDR8_PANVG</name>
<evidence type="ECO:0000256" key="1">
    <source>
        <dbReference type="SAM" id="MobiDB-lite"/>
    </source>
</evidence>
<proteinExistence type="predicted"/>
<dbReference type="Proteomes" id="UP000823388">
    <property type="component" value="Chromosome 5K"/>
</dbReference>
<organism evidence="2 3">
    <name type="scientific">Panicum virgatum</name>
    <name type="common">Blackwell switchgrass</name>
    <dbReference type="NCBI Taxonomy" id="38727"/>
    <lineage>
        <taxon>Eukaryota</taxon>
        <taxon>Viridiplantae</taxon>
        <taxon>Streptophyta</taxon>
        <taxon>Embryophyta</taxon>
        <taxon>Tracheophyta</taxon>
        <taxon>Spermatophyta</taxon>
        <taxon>Magnoliopsida</taxon>
        <taxon>Liliopsida</taxon>
        <taxon>Poales</taxon>
        <taxon>Poaceae</taxon>
        <taxon>PACMAD clade</taxon>
        <taxon>Panicoideae</taxon>
        <taxon>Panicodae</taxon>
        <taxon>Paniceae</taxon>
        <taxon>Panicinae</taxon>
        <taxon>Panicum</taxon>
        <taxon>Panicum sect. Hiantes</taxon>
    </lineage>
</organism>
<evidence type="ECO:0000313" key="2">
    <source>
        <dbReference type="EMBL" id="KAG2595033.1"/>
    </source>
</evidence>
<comment type="caution">
    <text evidence="2">The sequence shown here is derived from an EMBL/GenBank/DDBJ whole genome shotgun (WGS) entry which is preliminary data.</text>
</comment>
<reference evidence="2" key="1">
    <citation type="submission" date="2020-05" db="EMBL/GenBank/DDBJ databases">
        <title>WGS assembly of Panicum virgatum.</title>
        <authorList>
            <person name="Lovell J.T."/>
            <person name="Jenkins J."/>
            <person name="Shu S."/>
            <person name="Juenger T.E."/>
            <person name="Schmutz J."/>
        </authorList>
    </citation>
    <scope>NUCLEOTIDE SEQUENCE</scope>
    <source>
        <strain evidence="2">AP13</strain>
    </source>
</reference>
<dbReference type="EMBL" id="CM029045">
    <property type="protein sequence ID" value="KAG2595033.1"/>
    <property type="molecule type" value="Genomic_DNA"/>
</dbReference>
<keyword evidence="3" id="KW-1185">Reference proteome</keyword>
<gene>
    <name evidence="2" type="ORF">PVAP13_5KG045430</name>
</gene>
<dbReference type="AlphaFoldDB" id="A0A8T0SDR8"/>
<feature type="region of interest" description="Disordered" evidence="1">
    <location>
        <begin position="79"/>
        <end position="163"/>
    </location>
</feature>
<accession>A0A8T0SDR8</accession>
<protein>
    <submittedName>
        <fullName evidence="2">Uncharacterized protein</fullName>
    </submittedName>
</protein>
<evidence type="ECO:0000313" key="3">
    <source>
        <dbReference type="Proteomes" id="UP000823388"/>
    </source>
</evidence>